<name>A0ABW3YG22_9ACTN</name>
<gene>
    <name evidence="8" type="ORF">ACFQ4H_19755</name>
</gene>
<dbReference type="Gene3D" id="3.40.50.2300">
    <property type="match status" value="1"/>
</dbReference>
<evidence type="ECO:0000256" key="1">
    <source>
        <dbReference type="ARBA" id="ARBA00022553"/>
    </source>
</evidence>
<dbReference type="Pfam" id="PF00196">
    <property type="entry name" value="GerE"/>
    <property type="match status" value="1"/>
</dbReference>
<dbReference type="InterPro" id="IPR011006">
    <property type="entry name" value="CheY-like_superfamily"/>
</dbReference>
<dbReference type="CDD" id="cd17535">
    <property type="entry name" value="REC_NarL-like"/>
    <property type="match status" value="1"/>
</dbReference>
<evidence type="ECO:0000256" key="3">
    <source>
        <dbReference type="ARBA" id="ARBA00023125"/>
    </source>
</evidence>
<dbReference type="PRINTS" id="PR00038">
    <property type="entry name" value="HTHLUXR"/>
</dbReference>
<evidence type="ECO:0000259" key="7">
    <source>
        <dbReference type="PROSITE" id="PS50110"/>
    </source>
</evidence>
<dbReference type="SMART" id="SM00421">
    <property type="entry name" value="HTH_LUXR"/>
    <property type="match status" value="1"/>
</dbReference>
<feature type="modified residue" description="4-aspartylphosphate" evidence="5">
    <location>
        <position position="55"/>
    </location>
</feature>
<dbReference type="SUPFAM" id="SSF46894">
    <property type="entry name" value="C-terminal effector domain of the bipartite response regulators"/>
    <property type="match status" value="1"/>
</dbReference>
<dbReference type="PROSITE" id="PS50110">
    <property type="entry name" value="RESPONSE_REGULATORY"/>
    <property type="match status" value="1"/>
</dbReference>
<dbReference type="PANTHER" id="PTHR43214:SF24">
    <property type="entry name" value="TRANSCRIPTIONAL REGULATORY PROTEIN NARL-RELATED"/>
    <property type="match status" value="1"/>
</dbReference>
<dbReference type="SMART" id="SM00448">
    <property type="entry name" value="REC"/>
    <property type="match status" value="1"/>
</dbReference>
<keyword evidence="4" id="KW-0804">Transcription</keyword>
<dbReference type="Proteomes" id="UP001597260">
    <property type="component" value="Unassembled WGS sequence"/>
</dbReference>
<keyword evidence="2" id="KW-0805">Transcription regulation</keyword>
<dbReference type="CDD" id="cd06170">
    <property type="entry name" value="LuxR_C_like"/>
    <property type="match status" value="1"/>
</dbReference>
<dbReference type="InterPro" id="IPR001789">
    <property type="entry name" value="Sig_transdc_resp-reg_receiver"/>
</dbReference>
<keyword evidence="1 5" id="KW-0597">Phosphoprotein</keyword>
<dbReference type="Pfam" id="PF00072">
    <property type="entry name" value="Response_reg"/>
    <property type="match status" value="1"/>
</dbReference>
<proteinExistence type="predicted"/>
<evidence type="ECO:0000256" key="4">
    <source>
        <dbReference type="ARBA" id="ARBA00023163"/>
    </source>
</evidence>
<dbReference type="PROSITE" id="PS50043">
    <property type="entry name" value="HTH_LUXR_2"/>
    <property type="match status" value="1"/>
</dbReference>
<evidence type="ECO:0000256" key="5">
    <source>
        <dbReference type="PROSITE-ProRule" id="PRU00169"/>
    </source>
</evidence>
<dbReference type="EMBL" id="JBHTMP010000030">
    <property type="protein sequence ID" value="MFD1323326.1"/>
    <property type="molecule type" value="Genomic_DNA"/>
</dbReference>
<evidence type="ECO:0000259" key="6">
    <source>
        <dbReference type="PROSITE" id="PS50043"/>
    </source>
</evidence>
<dbReference type="RefSeq" id="WP_377572475.1">
    <property type="nucleotide sequence ID" value="NZ_JBHTMP010000030.1"/>
</dbReference>
<dbReference type="PANTHER" id="PTHR43214">
    <property type="entry name" value="TWO-COMPONENT RESPONSE REGULATOR"/>
    <property type="match status" value="1"/>
</dbReference>
<protein>
    <submittedName>
        <fullName evidence="8">Response regulator</fullName>
    </submittedName>
</protein>
<evidence type="ECO:0000313" key="9">
    <source>
        <dbReference type="Proteomes" id="UP001597260"/>
    </source>
</evidence>
<dbReference type="InterPro" id="IPR016032">
    <property type="entry name" value="Sig_transdc_resp-reg_C-effctor"/>
</dbReference>
<evidence type="ECO:0000256" key="2">
    <source>
        <dbReference type="ARBA" id="ARBA00023015"/>
    </source>
</evidence>
<dbReference type="SUPFAM" id="SSF52172">
    <property type="entry name" value="CheY-like"/>
    <property type="match status" value="1"/>
</dbReference>
<comment type="caution">
    <text evidence="8">The sequence shown here is derived from an EMBL/GenBank/DDBJ whole genome shotgun (WGS) entry which is preliminary data.</text>
</comment>
<feature type="domain" description="Response regulatory" evidence="7">
    <location>
        <begin position="4"/>
        <end position="122"/>
    </location>
</feature>
<feature type="domain" description="HTH luxR-type" evidence="6">
    <location>
        <begin position="148"/>
        <end position="213"/>
    </location>
</feature>
<dbReference type="InterPro" id="IPR000792">
    <property type="entry name" value="Tscrpt_reg_LuxR_C"/>
</dbReference>
<sequence>MTIRVLIADDQAMVRSGLRLILENQPDISVVAEAVDGVDAIAQARQLRPDVCLVDIRMPRLDGIAVTRALAGPGVAAPLRVIVVTTFDLDEYVYGALLGGAVGFILKDAGPALLVEAVRAADNGDALVSPSITLRLLRHLTPRDASSGREPAKPLSERELEVVRTIARGRTNQEIAAELFISLSTVKSHVAGIQAKLGVRNRVEIAAWAWERRIVTST</sequence>
<evidence type="ECO:0000313" key="8">
    <source>
        <dbReference type="EMBL" id="MFD1323326.1"/>
    </source>
</evidence>
<keyword evidence="3" id="KW-0238">DNA-binding</keyword>
<reference evidence="9" key="1">
    <citation type="journal article" date="2019" name="Int. J. Syst. Evol. Microbiol.">
        <title>The Global Catalogue of Microorganisms (GCM) 10K type strain sequencing project: providing services to taxonomists for standard genome sequencing and annotation.</title>
        <authorList>
            <consortium name="The Broad Institute Genomics Platform"/>
            <consortium name="The Broad Institute Genome Sequencing Center for Infectious Disease"/>
            <person name="Wu L."/>
            <person name="Ma J."/>
        </authorList>
    </citation>
    <scope>NUCLEOTIDE SEQUENCE [LARGE SCALE GENOMIC DNA]</scope>
    <source>
        <strain evidence="9">JCM 31037</strain>
    </source>
</reference>
<accession>A0ABW3YG22</accession>
<keyword evidence="9" id="KW-1185">Reference proteome</keyword>
<organism evidence="8 9">
    <name type="scientific">Micromonospora sonneratiae</name>
    <dbReference type="NCBI Taxonomy" id="1184706"/>
    <lineage>
        <taxon>Bacteria</taxon>
        <taxon>Bacillati</taxon>
        <taxon>Actinomycetota</taxon>
        <taxon>Actinomycetes</taxon>
        <taxon>Micromonosporales</taxon>
        <taxon>Micromonosporaceae</taxon>
        <taxon>Micromonospora</taxon>
    </lineage>
</organism>
<dbReference type="InterPro" id="IPR039420">
    <property type="entry name" value="WalR-like"/>
</dbReference>
<dbReference type="InterPro" id="IPR058245">
    <property type="entry name" value="NreC/VraR/RcsB-like_REC"/>
</dbReference>